<comment type="caution">
    <text evidence="1">The sequence shown here is derived from an EMBL/GenBank/DDBJ whole genome shotgun (WGS) entry which is preliminary data.</text>
</comment>
<feature type="non-terminal residue" evidence="1">
    <location>
        <position position="1"/>
    </location>
</feature>
<accession>A0A1B6NSW9</accession>
<reference evidence="1" key="1">
    <citation type="submission" date="2013-11" db="EMBL/GenBank/DDBJ databases">
        <title>Microbial diversity, functional groups and degradation webs in Northern and Southern Mediterranean and Red Sea marine crude oil polluted sites.</title>
        <authorList>
            <person name="Daffonchio D."/>
            <person name="Mapelli F."/>
            <person name="Ferrer M."/>
            <person name="Richter M."/>
            <person name="Cherif A."/>
            <person name="Malkawi H.I."/>
            <person name="Yakimov M.M."/>
            <person name="Abdel-Fattah Y.R."/>
            <person name="Blaghen M."/>
            <person name="Golyshin P.N."/>
            <person name="Kalogerakis N."/>
            <person name="Boon N."/>
            <person name="Magagnini M."/>
            <person name="Fava F."/>
        </authorList>
    </citation>
    <scope>NUCLEOTIDE SEQUENCE</scope>
</reference>
<name>A0A1B6NSW9_9ZZZZ</name>
<proteinExistence type="predicted"/>
<organism evidence="1">
    <name type="scientific">marine sediment metagenome</name>
    <dbReference type="NCBI Taxonomy" id="412755"/>
    <lineage>
        <taxon>unclassified sequences</taxon>
        <taxon>metagenomes</taxon>
        <taxon>ecological metagenomes</taxon>
    </lineage>
</organism>
<dbReference type="AlphaFoldDB" id="A0A1B6NSW9"/>
<gene>
    <name evidence="1" type="ORF">MGSAQ_001925</name>
</gene>
<protein>
    <submittedName>
        <fullName evidence="1">Uncharacterized protein</fullName>
    </submittedName>
</protein>
<evidence type="ECO:0000313" key="1">
    <source>
        <dbReference type="EMBL" id="KTF06580.1"/>
    </source>
</evidence>
<sequence length="22" mass="2496">PWMDLRIIFMTIPAVALSRGAH</sequence>
<dbReference type="EMBL" id="AYSL01001068">
    <property type="protein sequence ID" value="KTF06580.1"/>
    <property type="molecule type" value="Genomic_DNA"/>
</dbReference>